<dbReference type="GO" id="GO:0005634">
    <property type="term" value="C:nucleus"/>
    <property type="evidence" value="ECO:0007669"/>
    <property type="project" value="TreeGrafter"/>
</dbReference>
<evidence type="ECO:0000256" key="5">
    <source>
        <dbReference type="ARBA" id="ARBA00022801"/>
    </source>
</evidence>
<feature type="compositionally biased region" description="Polar residues" evidence="6">
    <location>
        <begin position="542"/>
        <end position="557"/>
    </location>
</feature>
<evidence type="ECO:0000256" key="3">
    <source>
        <dbReference type="ARBA" id="ARBA00022670"/>
    </source>
</evidence>
<dbReference type="Pfam" id="PF02902">
    <property type="entry name" value="Peptidase_C48"/>
    <property type="match status" value="1"/>
</dbReference>
<reference evidence="8 9" key="1">
    <citation type="journal article" date="2018" name="IMA Fungus">
        <title>IMA Genome-F 9: Draft genome sequence of Annulohypoxylon stygium, Aspergillus mulundensis, Berkeleyomyces basicola (syn. Thielaviopsis basicola), Ceratocystis smalleyi, two Cercospora beticola strains, Coleophoma cylindrospora, Fusarium fracticaudum, Phialophora cf. hyalina, and Morchella septimelata.</title>
        <authorList>
            <person name="Wingfield B.D."/>
            <person name="Bills G.F."/>
            <person name="Dong Y."/>
            <person name="Huang W."/>
            <person name="Nel W.J."/>
            <person name="Swalarsk-Parry B.S."/>
            <person name="Vaghefi N."/>
            <person name="Wilken P.M."/>
            <person name="An Z."/>
            <person name="de Beer Z.W."/>
            <person name="De Vos L."/>
            <person name="Chen L."/>
            <person name="Duong T.A."/>
            <person name="Gao Y."/>
            <person name="Hammerbacher A."/>
            <person name="Kikkert J.R."/>
            <person name="Li Y."/>
            <person name="Li H."/>
            <person name="Li K."/>
            <person name="Li Q."/>
            <person name="Liu X."/>
            <person name="Ma X."/>
            <person name="Naidoo K."/>
            <person name="Pethybridge S.J."/>
            <person name="Sun J."/>
            <person name="Steenkamp E.T."/>
            <person name="van der Nest M.A."/>
            <person name="van Wyk S."/>
            <person name="Wingfield M.J."/>
            <person name="Xiong C."/>
            <person name="Yue Q."/>
            <person name="Zhang X."/>
        </authorList>
    </citation>
    <scope>NUCLEOTIDE SEQUENCE [LARGE SCALE GENOMIC DNA]</scope>
    <source>
        <strain evidence="8 9">DSM 5745</strain>
    </source>
</reference>
<protein>
    <recommendedName>
        <fullName evidence="7">Ubiquitin-like protease family profile domain-containing protein</fullName>
    </recommendedName>
</protein>
<keyword evidence="3" id="KW-0645">Protease</keyword>
<gene>
    <name evidence="8" type="ORF">DSM5745_00406</name>
</gene>
<feature type="compositionally biased region" description="Polar residues" evidence="6">
    <location>
        <begin position="746"/>
        <end position="764"/>
    </location>
</feature>
<feature type="region of interest" description="Disordered" evidence="6">
    <location>
        <begin position="435"/>
        <end position="528"/>
    </location>
</feature>
<proteinExistence type="inferred from homology"/>
<feature type="compositionally biased region" description="Basic residues" evidence="6">
    <location>
        <begin position="300"/>
        <end position="309"/>
    </location>
</feature>
<accession>A0A3D8T3F8</accession>
<feature type="compositionally biased region" description="Basic and acidic residues" evidence="6">
    <location>
        <begin position="1"/>
        <end position="12"/>
    </location>
</feature>
<dbReference type="GO" id="GO:0006508">
    <property type="term" value="P:proteolysis"/>
    <property type="evidence" value="ECO:0007669"/>
    <property type="project" value="UniProtKB-KW"/>
</dbReference>
<dbReference type="InterPro" id="IPR003653">
    <property type="entry name" value="Peptidase_C48_C"/>
</dbReference>
<dbReference type="PROSITE" id="PS50600">
    <property type="entry name" value="ULP_PROTEASE"/>
    <property type="match status" value="1"/>
</dbReference>
<dbReference type="Gene3D" id="3.40.395.10">
    <property type="entry name" value="Adenoviral Proteinase, Chain A"/>
    <property type="match status" value="1"/>
</dbReference>
<feature type="compositionally biased region" description="Basic and acidic residues" evidence="6">
    <location>
        <begin position="155"/>
        <end position="168"/>
    </location>
</feature>
<comment type="similarity">
    <text evidence="1">Belongs to the peptidase C48 family.</text>
</comment>
<dbReference type="InterPro" id="IPR038765">
    <property type="entry name" value="Papain-like_cys_pep_sf"/>
</dbReference>
<dbReference type="OrthoDB" id="442460at2759"/>
<feature type="compositionally biased region" description="Polar residues" evidence="6">
    <location>
        <begin position="122"/>
        <end position="154"/>
    </location>
</feature>
<feature type="region of interest" description="Disordered" evidence="6">
    <location>
        <begin position="706"/>
        <end position="776"/>
    </location>
</feature>
<dbReference type="RefSeq" id="XP_026608267.1">
    <property type="nucleotide sequence ID" value="XM_026742422.1"/>
</dbReference>
<dbReference type="GO" id="GO:0070139">
    <property type="term" value="F:SUMO-specific endopeptidase activity"/>
    <property type="evidence" value="ECO:0007669"/>
    <property type="project" value="TreeGrafter"/>
</dbReference>
<feature type="compositionally biased region" description="Basic and acidic residues" evidence="6">
    <location>
        <begin position="1085"/>
        <end position="1094"/>
    </location>
</feature>
<feature type="region of interest" description="Disordered" evidence="6">
    <location>
        <begin position="1"/>
        <end position="309"/>
    </location>
</feature>
<evidence type="ECO:0000256" key="1">
    <source>
        <dbReference type="ARBA" id="ARBA00005234"/>
    </source>
</evidence>
<keyword evidence="9" id="KW-1185">Reference proteome</keyword>
<feature type="domain" description="Ubiquitin-like protease family profile" evidence="7">
    <location>
        <begin position="595"/>
        <end position="896"/>
    </location>
</feature>
<feature type="compositionally biased region" description="Basic and acidic residues" evidence="6">
    <location>
        <begin position="474"/>
        <end position="486"/>
    </location>
</feature>
<dbReference type="GeneID" id="38110776"/>
<evidence type="ECO:0000256" key="6">
    <source>
        <dbReference type="SAM" id="MobiDB-lite"/>
    </source>
</evidence>
<keyword evidence="5" id="KW-0378">Hydrolase</keyword>
<dbReference type="Proteomes" id="UP000256690">
    <property type="component" value="Unassembled WGS sequence"/>
</dbReference>
<feature type="region of interest" description="Disordered" evidence="6">
    <location>
        <begin position="962"/>
        <end position="1138"/>
    </location>
</feature>
<feature type="compositionally biased region" description="Polar residues" evidence="6">
    <location>
        <begin position="790"/>
        <end position="806"/>
    </location>
</feature>
<dbReference type="AlphaFoldDB" id="A0A3D8T3F8"/>
<evidence type="ECO:0000256" key="4">
    <source>
        <dbReference type="ARBA" id="ARBA00022786"/>
    </source>
</evidence>
<feature type="compositionally biased region" description="Basic and acidic residues" evidence="6">
    <location>
        <begin position="88"/>
        <end position="107"/>
    </location>
</feature>
<dbReference type="EMBL" id="PVWQ01000001">
    <property type="protein sequence ID" value="RDW93084.1"/>
    <property type="molecule type" value="Genomic_DNA"/>
</dbReference>
<feature type="region of interest" description="Disordered" evidence="6">
    <location>
        <begin position="542"/>
        <end position="573"/>
    </location>
</feature>
<feature type="compositionally biased region" description="Polar residues" evidence="6">
    <location>
        <begin position="505"/>
        <end position="524"/>
    </location>
</feature>
<evidence type="ECO:0000259" key="7">
    <source>
        <dbReference type="PROSITE" id="PS50600"/>
    </source>
</evidence>
<feature type="region of interest" description="Disordered" evidence="6">
    <location>
        <begin position="790"/>
        <end position="821"/>
    </location>
</feature>
<keyword evidence="2" id="KW-0597">Phosphoprotein</keyword>
<dbReference type="GO" id="GO:0005737">
    <property type="term" value="C:cytoplasm"/>
    <property type="evidence" value="ECO:0007669"/>
    <property type="project" value="TreeGrafter"/>
</dbReference>
<feature type="compositionally biased region" description="Polar residues" evidence="6">
    <location>
        <begin position="1026"/>
        <end position="1045"/>
    </location>
</feature>
<evidence type="ECO:0000256" key="2">
    <source>
        <dbReference type="ARBA" id="ARBA00022553"/>
    </source>
</evidence>
<dbReference type="InterPro" id="IPR051947">
    <property type="entry name" value="Sentrin-specific_protease"/>
</dbReference>
<keyword evidence="4" id="KW-0833">Ubl conjugation pathway</keyword>
<feature type="compositionally biased region" description="Basic and acidic residues" evidence="6">
    <location>
        <begin position="970"/>
        <end position="981"/>
    </location>
</feature>
<comment type="caution">
    <text evidence="8">The sequence shown here is derived from an EMBL/GenBank/DDBJ whole genome shotgun (WGS) entry which is preliminary data.</text>
</comment>
<dbReference type="PANTHER" id="PTHR46896:SF3">
    <property type="entry name" value="FI06413P-RELATED"/>
    <property type="match status" value="1"/>
</dbReference>
<evidence type="ECO:0000313" key="9">
    <source>
        <dbReference type="Proteomes" id="UP000256690"/>
    </source>
</evidence>
<sequence>MACRSQDRDPMRENPSSTVADETRLFGGNNVRDPNAVRIKPGQTFSLRPVNTLARGVRSSGPVRANGKEKNGKGSFFTSQARSTRSADAPERSSKRRRIEGPEERQDLITISDDDAPGPSSARISPVTTRSNVKSPTPSQHSSNVKGRRNSSSSHKSEYREADRETRVTRPSPKKKISFADRYSSPELSFTIDAANQRRRESVLPSGDFDKASRKVPAQGSIMSVEIPKKLSVPNPAETPPPRHAGKSRASLSRDSPDELQGDVTVGPIPLTLNRPIRDSQSEPLPSDIRPAVFTSQAKSKSRNKKAKAKKGLLAPQNFKIIYYRGGGILAGDLGHKHGLLTVKPDSDEPGEITTVAGPGIIHSIPLRKILKVVVGESPSRKVRAELSKSGVDDTKIDIELSSSDQKNQLCSFLSELKVELQEKKGDHLDGAFRKSAREHQKSSNGIKRPLGLLDFAEETPKPPAGSTTKRKRLSDQLQDKNEDIAAQRSPDTALGRRTSPSPPATNGETSASNRASTPLSGPQPSVGVEIPVKKFYTNLQAPARSTRSMSRQTPTTLICDDDDDGHEEKQISNSNLDVDPKWTLMYPRSGKKRAGVDGLDLKRLEPDEYLNDNLIGFYIRFLEDHLQRCNPEAAKRVYFFNSYFYEALTKNSKRKGNINYENVEKWTRNVDIFSHDYLVVPINESHHWYLAIICNLPYLEGIKTEEKPSTSDSPGEVEEVRETPEPQSEEGASADPQSIKEESARQSLASMSLFETQESQPDGSKSGEDEWPECEDYPGVARAKLADCSSQVLSDSQNESGQAGTSKQPRKSKKKQSFGQKYHSCQPIIITFDSLNVGRSPTITTFREYLFAEAKSKRDIEIDKSLIKGMSAKEIPLQPNFSDCGLYLLAYLEKFAQNPDEFVRKLLRREMRAQEDWPPLKSGLLRTRLHGFLELLYTEQKQLTEGKLDEDALMVNQQPISYLLGPPSTDDKEVGEEKKNPQVQVQVGRSPTPRAKSKTPVRSREPSAQRASPKPETSHDMNPTEFETQGSVQYIGQTSGSQPKSPKLEAQNRPTKGVVVEVPDSQDRVQANAPPTAALSTKSRSLEPRRQRADTVAVYIDDTDAVEESAPHKQKKGRRRAEEPQVLETPPGSPNAW</sequence>
<organism evidence="8 9">
    <name type="scientific">Aspergillus mulundensis</name>
    <dbReference type="NCBI Taxonomy" id="1810919"/>
    <lineage>
        <taxon>Eukaryota</taxon>
        <taxon>Fungi</taxon>
        <taxon>Dikarya</taxon>
        <taxon>Ascomycota</taxon>
        <taxon>Pezizomycotina</taxon>
        <taxon>Eurotiomycetes</taxon>
        <taxon>Eurotiomycetidae</taxon>
        <taxon>Eurotiales</taxon>
        <taxon>Aspergillaceae</taxon>
        <taxon>Aspergillus</taxon>
        <taxon>Aspergillus subgen. Nidulantes</taxon>
    </lineage>
</organism>
<evidence type="ECO:0000313" key="8">
    <source>
        <dbReference type="EMBL" id="RDW93084.1"/>
    </source>
</evidence>
<dbReference type="STRING" id="1810919.A0A3D8T3F8"/>
<feature type="compositionally biased region" description="Polar residues" evidence="6">
    <location>
        <begin position="76"/>
        <end position="86"/>
    </location>
</feature>
<dbReference type="SUPFAM" id="SSF54001">
    <property type="entry name" value="Cysteine proteinases"/>
    <property type="match status" value="1"/>
</dbReference>
<name>A0A3D8T3F8_9EURO</name>
<feature type="compositionally biased region" description="Basic and acidic residues" evidence="6">
    <location>
        <begin position="196"/>
        <end position="213"/>
    </location>
</feature>
<dbReference type="PANTHER" id="PTHR46896">
    <property type="entry name" value="SENTRIN-SPECIFIC PROTEASE"/>
    <property type="match status" value="1"/>
</dbReference>
<dbReference type="GO" id="GO:0016926">
    <property type="term" value="P:protein desumoylation"/>
    <property type="evidence" value="ECO:0007669"/>
    <property type="project" value="TreeGrafter"/>
</dbReference>